<protein>
    <recommendedName>
        <fullName evidence="3">CCZ1/INTU/HSP4 first Longin domain-containing protein</fullName>
    </recommendedName>
</protein>
<organism evidence="4 5">
    <name type="scientific">Dunaliella salina</name>
    <name type="common">Green alga</name>
    <name type="synonym">Protococcus salinus</name>
    <dbReference type="NCBI Taxonomy" id="3046"/>
    <lineage>
        <taxon>Eukaryota</taxon>
        <taxon>Viridiplantae</taxon>
        <taxon>Chlorophyta</taxon>
        <taxon>core chlorophytes</taxon>
        <taxon>Chlorophyceae</taxon>
        <taxon>CS clade</taxon>
        <taxon>Chlamydomonadales</taxon>
        <taxon>Dunaliellaceae</taxon>
        <taxon>Dunaliella</taxon>
    </lineage>
</organism>
<feature type="region of interest" description="Disordered" evidence="2">
    <location>
        <begin position="345"/>
        <end position="408"/>
    </location>
</feature>
<feature type="compositionally biased region" description="Low complexity" evidence="2">
    <location>
        <begin position="458"/>
        <end position="467"/>
    </location>
</feature>
<evidence type="ECO:0000313" key="4">
    <source>
        <dbReference type="EMBL" id="KAF5840843.1"/>
    </source>
</evidence>
<evidence type="ECO:0000259" key="3">
    <source>
        <dbReference type="Pfam" id="PF19031"/>
    </source>
</evidence>
<accession>A0ABQ7H1W6</accession>
<gene>
    <name evidence="4" type="ORF">DUNSADRAFT_15385</name>
</gene>
<name>A0ABQ7H1W6_DUNSA</name>
<feature type="region of interest" description="Disordered" evidence="2">
    <location>
        <begin position="219"/>
        <end position="267"/>
    </location>
</feature>
<reference evidence="4" key="1">
    <citation type="submission" date="2017-08" db="EMBL/GenBank/DDBJ databases">
        <authorList>
            <person name="Polle J.E."/>
            <person name="Barry K."/>
            <person name="Cushman J."/>
            <person name="Schmutz J."/>
            <person name="Tran D."/>
            <person name="Hathwaick L.T."/>
            <person name="Yim W.C."/>
            <person name="Jenkins J."/>
            <person name="Mckie-Krisberg Z.M."/>
            <person name="Prochnik S."/>
            <person name="Lindquist E."/>
            <person name="Dockter R.B."/>
            <person name="Adam C."/>
            <person name="Molina H."/>
            <person name="Bunkerborg J."/>
            <person name="Jin E."/>
            <person name="Buchheim M."/>
            <person name="Magnuson J."/>
        </authorList>
    </citation>
    <scope>NUCLEOTIDE SEQUENCE</scope>
    <source>
        <strain evidence="4">CCAP 19/18</strain>
    </source>
</reference>
<evidence type="ECO:0000256" key="2">
    <source>
        <dbReference type="SAM" id="MobiDB-lite"/>
    </source>
</evidence>
<dbReference type="PANTHER" id="PTHR13056:SF0">
    <property type="entry name" value="VACUOLAR FUSION PROTEIN CCZ1 HOMOLOG-RELATED"/>
    <property type="match status" value="1"/>
</dbReference>
<feature type="compositionally biased region" description="Gly residues" evidence="2">
    <location>
        <begin position="561"/>
        <end position="584"/>
    </location>
</feature>
<feature type="compositionally biased region" description="Low complexity" evidence="2">
    <location>
        <begin position="358"/>
        <end position="406"/>
    </location>
</feature>
<evidence type="ECO:0000256" key="1">
    <source>
        <dbReference type="ARBA" id="ARBA00005352"/>
    </source>
</evidence>
<dbReference type="InterPro" id="IPR013176">
    <property type="entry name" value="Ccz1"/>
</dbReference>
<feature type="domain" description="CCZ1/INTU/HSP4 first Longin" evidence="3">
    <location>
        <begin position="28"/>
        <end position="126"/>
    </location>
</feature>
<feature type="region of interest" description="Disordered" evidence="2">
    <location>
        <begin position="636"/>
        <end position="701"/>
    </location>
</feature>
<dbReference type="InterPro" id="IPR043987">
    <property type="entry name" value="CCZ1/INTU/HSP4_longin_1"/>
</dbReference>
<feature type="compositionally biased region" description="Low complexity" evidence="2">
    <location>
        <begin position="237"/>
        <end position="253"/>
    </location>
</feature>
<comment type="similarity">
    <text evidence="1">Belongs to the CCZ1 family.</text>
</comment>
<dbReference type="PANTHER" id="PTHR13056">
    <property type="entry name" value="VACUOLAR FUSION PROTEIN CCZ1 HOMOLOG-RELATED"/>
    <property type="match status" value="1"/>
</dbReference>
<feature type="compositionally biased region" description="Low complexity" evidence="2">
    <location>
        <begin position="505"/>
        <end position="516"/>
    </location>
</feature>
<proteinExistence type="inferred from homology"/>
<feature type="region of interest" description="Disordered" evidence="2">
    <location>
        <begin position="437"/>
        <end position="596"/>
    </location>
</feature>
<comment type="caution">
    <text evidence="4">The sequence shown here is derived from an EMBL/GenBank/DDBJ whole genome shotgun (WGS) entry which is preliminary data.</text>
</comment>
<dbReference type="Proteomes" id="UP000815325">
    <property type="component" value="Unassembled WGS sequence"/>
</dbReference>
<feature type="compositionally biased region" description="Basic and acidic residues" evidence="2">
    <location>
        <begin position="345"/>
        <end position="356"/>
    </location>
</feature>
<keyword evidence="5" id="KW-1185">Reference proteome</keyword>
<evidence type="ECO:0000313" key="5">
    <source>
        <dbReference type="Proteomes" id="UP000815325"/>
    </source>
</evidence>
<feature type="compositionally biased region" description="Low complexity" evidence="2">
    <location>
        <begin position="642"/>
        <end position="690"/>
    </location>
</feature>
<feature type="compositionally biased region" description="Polar residues" evidence="2">
    <location>
        <begin position="254"/>
        <end position="264"/>
    </location>
</feature>
<dbReference type="EMBL" id="MU069502">
    <property type="protein sequence ID" value="KAF5840843.1"/>
    <property type="molecule type" value="Genomic_DNA"/>
</dbReference>
<sequence length="991" mass="101847">MKKENRKLAHHGCNVAEFLQTVSSPCLSVCDTRRGTKEGQEADKVLCFHPEWASANVRTSIVGLAQALTSFSTSFGADESAEHVMDAKHHRWVLVQCEPHIWLLMVAKKTWLGDTCSDLALRHFLRMVHAQHLLLQGPITCTLEQDPSGSMARRVLQPLMSEMGARLSCADSLEAAGLSNPLGQTSTHMPLLPTPTPAFLSVQCLVSALLQLLPHPQSALATHTPSKHPSILRVHGSSPPSKHMHPSSPLSSLQGSRTSASGWSGPQKRAAEASLPLQGAMVLWHGRPVWSTLTVQDGVAMYHFAQRALLPHVEGGKRCVKLLRSLAFTAAVDCQASASAVAAQEQEHAGLQHEQHNSATGAGAAAAGIDASQGGGSIPAAPSSFVPASSAPAPAAAKLPTRGRTGPHPPTICHACYDTLLSPNRWGVVEFLEACRVRSSSSSSSASTRNEEGGGGSSSARPTASGAPSPPPPQAQAPPAEQSGPMAGSYVKAGPTAAAPPPPQAQAQAPALQAGKEGAGEGAGGAEGGEAQTRSAPSRGSDPAEPKPTLPGSERAVISGSNGGGDSGGGGNGGGGGGNTGGDMGVANTSNSSIGGLNVGDGGLSIFKDMMANASAQASTALGSAATTFSALLGTAPPAQPMPSSASAAATPPGPAAPQATNPSQQQQQPNQQRHPPAQPAQQRLRQHPPQQHREHHLSGFLCPCPPPAGLRTHAVLSTGGAQAAALPPHALPLETAASVDDLGLRDGVASGVQGAAPPPVSVGMDGAEQQGGIMAARVWMQGMQRHCVLLPAFRGPLLVLMLLQTDHQSPPRAADRGSASMPNTVAVSPECLQAIVEVLAQHVPPTSGRLAAGVPAQDLWHCPGFRYCHEDGTCAATRCTPAEKVPTLSSSALKLTAYVRDKLQHLEHAARLQVGGGSEGAAQEVCDSALDELDFMCRTGQGSWITARHAAARQTLVTLEAHAPTSLAEAAAQVHKLYDTVARGFYAGLG</sequence>
<dbReference type="Pfam" id="PF19031">
    <property type="entry name" value="Intu_longin_1"/>
    <property type="match status" value="1"/>
</dbReference>